<proteinExistence type="predicted"/>
<name>A0A402CU22_9BACT</name>
<gene>
    <name evidence="1" type="ORF">CCAX7_008630</name>
</gene>
<dbReference type="Proteomes" id="UP000287394">
    <property type="component" value="Chromosome"/>
</dbReference>
<protein>
    <submittedName>
        <fullName evidence="1">Uncharacterized protein</fullName>
    </submittedName>
</protein>
<accession>A0A402CU22</accession>
<organism evidence="1 2">
    <name type="scientific">Capsulimonas corticalis</name>
    <dbReference type="NCBI Taxonomy" id="2219043"/>
    <lineage>
        <taxon>Bacteria</taxon>
        <taxon>Bacillati</taxon>
        <taxon>Armatimonadota</taxon>
        <taxon>Armatimonadia</taxon>
        <taxon>Capsulimonadales</taxon>
        <taxon>Capsulimonadaceae</taxon>
        <taxon>Capsulimonas</taxon>
    </lineage>
</organism>
<evidence type="ECO:0000313" key="2">
    <source>
        <dbReference type="Proteomes" id="UP000287394"/>
    </source>
</evidence>
<evidence type="ECO:0000313" key="1">
    <source>
        <dbReference type="EMBL" id="BDI28812.1"/>
    </source>
</evidence>
<keyword evidence="2" id="KW-1185">Reference proteome</keyword>
<sequence length="150" mass="16888">MMTMDESLSLFGLTPPELALPQIRAILDREAEIERNHYSKDPARQNDERQRAEDLALISAVQLFAAGHLEDVLRIWDTKQTSMDMACALDVQLLCGGGLEQTKSYLSTLASENAQEALKYIGECELTGDFDNFTPDAHLERYRIYFGGDQ</sequence>
<dbReference type="EMBL" id="AP025739">
    <property type="protein sequence ID" value="BDI28812.1"/>
    <property type="molecule type" value="Genomic_DNA"/>
</dbReference>
<dbReference type="KEGG" id="ccot:CCAX7_008630"/>
<dbReference type="RefSeq" id="WP_218025559.1">
    <property type="nucleotide sequence ID" value="NZ_AP025739.1"/>
</dbReference>
<dbReference type="AlphaFoldDB" id="A0A402CU22"/>
<reference evidence="1 2" key="1">
    <citation type="journal article" date="2019" name="Int. J. Syst. Evol. Microbiol.">
        <title>Capsulimonas corticalis gen. nov., sp. nov., an aerobic capsulated bacterium, of a novel bacterial order, Capsulimonadales ord. nov., of the class Armatimonadia of the phylum Armatimonadetes.</title>
        <authorList>
            <person name="Li J."/>
            <person name="Kudo C."/>
            <person name="Tonouchi A."/>
        </authorList>
    </citation>
    <scope>NUCLEOTIDE SEQUENCE [LARGE SCALE GENOMIC DNA]</scope>
    <source>
        <strain evidence="1 2">AX-7</strain>
    </source>
</reference>